<reference evidence="1 2" key="1">
    <citation type="submission" date="2021-12" db="EMBL/GenBank/DDBJ databases">
        <title>Genome sequence of Kibdelosporangium philippinense ATCC 49844.</title>
        <authorList>
            <person name="Fedorov E.A."/>
            <person name="Omeragic M."/>
            <person name="Shalygina K.F."/>
            <person name="Maclea K.S."/>
        </authorList>
    </citation>
    <scope>NUCLEOTIDE SEQUENCE [LARGE SCALE GENOMIC DNA]</scope>
    <source>
        <strain evidence="1 2">ATCC 49844</strain>
    </source>
</reference>
<proteinExistence type="predicted"/>
<name>A0ABS8ZGT5_9PSEU</name>
<organism evidence="1 2">
    <name type="scientific">Kibdelosporangium philippinense</name>
    <dbReference type="NCBI Taxonomy" id="211113"/>
    <lineage>
        <taxon>Bacteria</taxon>
        <taxon>Bacillati</taxon>
        <taxon>Actinomycetota</taxon>
        <taxon>Actinomycetes</taxon>
        <taxon>Pseudonocardiales</taxon>
        <taxon>Pseudonocardiaceae</taxon>
        <taxon>Kibdelosporangium</taxon>
    </lineage>
</organism>
<keyword evidence="2" id="KW-1185">Reference proteome</keyword>
<comment type="caution">
    <text evidence="1">The sequence shown here is derived from an EMBL/GenBank/DDBJ whole genome shotgun (WGS) entry which is preliminary data.</text>
</comment>
<gene>
    <name evidence="1" type="ORF">LWC34_30020</name>
</gene>
<protein>
    <submittedName>
        <fullName evidence="1">Uncharacterized protein</fullName>
    </submittedName>
</protein>
<sequence length="74" mass="8213">MFPAQHCRSPREVDSLAELNAQVEAWDLADDDRRIGARPRTLGEMFAIEAPLLRPVPGRPDACGRAAWDARGWG</sequence>
<evidence type="ECO:0000313" key="2">
    <source>
        <dbReference type="Proteomes" id="UP001521150"/>
    </source>
</evidence>
<dbReference type="Proteomes" id="UP001521150">
    <property type="component" value="Unassembled WGS sequence"/>
</dbReference>
<dbReference type="EMBL" id="JAJVCN010000002">
    <property type="protein sequence ID" value="MCE7007036.1"/>
    <property type="molecule type" value="Genomic_DNA"/>
</dbReference>
<evidence type="ECO:0000313" key="1">
    <source>
        <dbReference type="EMBL" id="MCE7007036.1"/>
    </source>
</evidence>
<accession>A0ABS8ZGT5</accession>
<dbReference type="RefSeq" id="WP_233728435.1">
    <property type="nucleotide sequence ID" value="NZ_JAJVCN010000002.1"/>
</dbReference>